<feature type="transmembrane region" description="Helical" evidence="1">
    <location>
        <begin position="110"/>
        <end position="133"/>
    </location>
</feature>
<dbReference type="InterPro" id="IPR019235">
    <property type="entry name" value="DUF2178_TM"/>
</dbReference>
<proteinExistence type="predicted"/>
<dbReference type="Proteomes" id="UP000199259">
    <property type="component" value="Unassembled WGS sequence"/>
</dbReference>
<evidence type="ECO:0000313" key="2">
    <source>
        <dbReference type="EMBL" id="SDG09452.1"/>
    </source>
</evidence>
<feature type="transmembrane region" description="Helical" evidence="1">
    <location>
        <begin position="12"/>
        <end position="32"/>
    </location>
</feature>
<name>A0A7Z7AXT6_9EURY</name>
<feature type="transmembrane region" description="Helical" evidence="1">
    <location>
        <begin position="83"/>
        <end position="104"/>
    </location>
</feature>
<keyword evidence="3" id="KW-1185">Reference proteome</keyword>
<evidence type="ECO:0000256" key="1">
    <source>
        <dbReference type="SAM" id="Phobius"/>
    </source>
</evidence>
<keyword evidence="1" id="KW-0472">Membrane</keyword>
<sequence length="137" mass="15442">MFYIAINMKNQEIILLIAGLVLSGFGIYIKIYEPAWVSNTEDPGGGLIGAGVVLILTSLRNRHYKKKGIITEDERDYRIAEKASYRSFQIIFILQGFLFFILGISDIQLTAQSVIGVLFAASGIAYIGSFYWYRNKM</sequence>
<reference evidence="2 3" key="1">
    <citation type="submission" date="2016-10" db="EMBL/GenBank/DDBJ databases">
        <authorList>
            <person name="Varghese N."/>
            <person name="Submissions S."/>
        </authorList>
    </citation>
    <scope>NUCLEOTIDE SEQUENCE [LARGE SCALE GENOMIC DNA]</scope>
    <source>
        <strain evidence="2 3">PL 12/M</strain>
    </source>
</reference>
<comment type="caution">
    <text evidence="2">The sequence shown here is derived from an EMBL/GenBank/DDBJ whole genome shotgun (WGS) entry which is preliminary data.</text>
</comment>
<gene>
    <name evidence="2" type="ORF">SAMN04488589_2134</name>
</gene>
<keyword evidence="1" id="KW-1133">Transmembrane helix</keyword>
<feature type="transmembrane region" description="Helical" evidence="1">
    <location>
        <begin position="44"/>
        <end position="62"/>
    </location>
</feature>
<keyword evidence="1" id="KW-0812">Transmembrane</keyword>
<protein>
    <submittedName>
        <fullName evidence="2">Predicted membrane protein</fullName>
    </submittedName>
</protein>
<evidence type="ECO:0000313" key="3">
    <source>
        <dbReference type="Proteomes" id="UP000199259"/>
    </source>
</evidence>
<dbReference type="Pfam" id="PF09946">
    <property type="entry name" value="DUF2178"/>
    <property type="match status" value="1"/>
</dbReference>
<dbReference type="AlphaFoldDB" id="A0A7Z7AXT6"/>
<organism evidence="2 3">
    <name type="scientific">Methanolobus vulcani</name>
    <dbReference type="NCBI Taxonomy" id="38026"/>
    <lineage>
        <taxon>Archaea</taxon>
        <taxon>Methanobacteriati</taxon>
        <taxon>Methanobacteriota</taxon>
        <taxon>Stenosarchaea group</taxon>
        <taxon>Methanomicrobia</taxon>
        <taxon>Methanosarcinales</taxon>
        <taxon>Methanosarcinaceae</taxon>
        <taxon>Methanolobus</taxon>
    </lineage>
</organism>
<accession>A0A7Z7AXT6</accession>
<dbReference type="EMBL" id="FNCA01000007">
    <property type="protein sequence ID" value="SDG09452.1"/>
    <property type="molecule type" value="Genomic_DNA"/>
</dbReference>